<comment type="caution">
    <text evidence="3">The sequence shown here is derived from an EMBL/GenBank/DDBJ whole genome shotgun (WGS) entry which is preliminary data.</text>
</comment>
<dbReference type="SUPFAM" id="SSF46934">
    <property type="entry name" value="UBA-like"/>
    <property type="match status" value="1"/>
</dbReference>
<feature type="region of interest" description="Disordered" evidence="1">
    <location>
        <begin position="798"/>
        <end position="881"/>
    </location>
</feature>
<dbReference type="CDD" id="cd14319">
    <property type="entry name" value="UBA_NBR1"/>
    <property type="match status" value="1"/>
</dbReference>
<evidence type="ECO:0000256" key="1">
    <source>
        <dbReference type="SAM" id="MobiDB-lite"/>
    </source>
</evidence>
<accession>A0A9P0Q227</accession>
<dbReference type="GO" id="GO:0043130">
    <property type="term" value="F:ubiquitin binding"/>
    <property type="evidence" value="ECO:0007669"/>
    <property type="project" value="TreeGrafter"/>
</dbReference>
<evidence type="ECO:0000313" key="3">
    <source>
        <dbReference type="EMBL" id="CAH2007739.1"/>
    </source>
</evidence>
<dbReference type="InterPro" id="IPR009060">
    <property type="entry name" value="UBA-like_sf"/>
</dbReference>
<dbReference type="AlphaFoldDB" id="A0A9P0Q227"/>
<feature type="compositionally biased region" description="Polar residues" evidence="1">
    <location>
        <begin position="829"/>
        <end position="854"/>
    </location>
</feature>
<sequence>MKKHLTLSENPKMNTKKKDLEIIYSLQWRTKPENGGSDKANIIGMYDIPSTTLNWEVFKSYLLKNSGTVGDDVKVSYITDSNREFPIESQTDFQIALYAFRRKARMGAIVNLKLDRISAEQSCMKKVRLSNDVETQFDNNEAVSLASTCCNFESPPEWFVSYMDQFKKTITEEVVASVTNIVSNIKPHAASQPLCYHSRKSKGESSKQRIRKLQPLIGDAGHDAKDLVKSLKLEGKVERKLKKLEHEAKKKEKKLAKLLKSSDSDVGGQSSGGRSRGERDDDDSSVLQMDAAPVKTQTSIPHMLGGEIYLHQWQVKNTGKLCWTSKTVLMFTWGSRALKPLESVVSVPYLQPGEIGLISVRLQIPNEPGQYECYWHFHHKERRFGHWLGCQVIVDPFDKKGHKSVLDTSPPIPSFNTAPQKFEEDYNLDQVMNQYSEIIQGPSTSEPVNNYTFNVNSEYNNIKNEPEEDVCDIGLDKQTYDKLVRDIGSRVDDIKLQDPTDTNCSSDSDNQSVISLSDSNDSKDLKEDYVMVPIPDCFKVDTPTSEFKEENVAGNSKQEDARASEGNTSPNCDDNNNGADIDLNFPEPSKKAESVSDTKSVSDSIKSDIVVVTLSNDDIQDEDFVYVIVDNQKLALPRKMIKSEYLKNAKEIPRSHCDILTRTNSATSSIETVCKDEKSDRHVQTAPSTSQATEVNFNIQKTEVAGNSENAQVEADFQECQEFSSHCSAAGTCFSEASAERNSRLFIFPQTCPGYEAIYPVGDLKEVDGAAIAPEYTWATSGKEETSHYAATSYAYTTPPVTTEQPSAPNEHTPNYQQTPPEERPKPPSFNTAPTSPTAGSRAGSENASTTNATPADKRAGVDRRDSKGSTSSRNTPPLHILPEMLVTGTLNAASSAISTARSVINRVLPTEPIVHQPQPSASLPNEPPSQQRPGYWLNGHWVSTDPNATREANLQALTEMGFWNRDLNATLLARYEDDLSRVVAELVQ</sequence>
<protein>
    <recommendedName>
        <fullName evidence="2">Nbr1 FW domain-containing protein</fullName>
    </recommendedName>
</protein>
<dbReference type="Gene3D" id="1.10.8.10">
    <property type="entry name" value="DNA helicase RuvA subunit, C-terminal domain"/>
    <property type="match status" value="1"/>
</dbReference>
<feature type="region of interest" description="Disordered" evidence="1">
    <location>
        <begin position="545"/>
        <end position="596"/>
    </location>
</feature>
<dbReference type="Gene3D" id="2.60.40.10">
    <property type="entry name" value="Immunoglobulins"/>
    <property type="match status" value="1"/>
</dbReference>
<feature type="compositionally biased region" description="Basic and acidic residues" evidence="1">
    <location>
        <begin position="546"/>
        <end position="563"/>
    </location>
</feature>
<evidence type="ECO:0000259" key="2">
    <source>
        <dbReference type="Pfam" id="PF16158"/>
    </source>
</evidence>
<dbReference type="CDD" id="cd14947">
    <property type="entry name" value="NBR1_like"/>
    <property type="match status" value="1"/>
</dbReference>
<feature type="compositionally biased region" description="Low complexity" evidence="1">
    <location>
        <begin position="258"/>
        <end position="268"/>
    </location>
</feature>
<reference evidence="3" key="1">
    <citation type="submission" date="2022-03" db="EMBL/GenBank/DDBJ databases">
        <authorList>
            <person name="Sayadi A."/>
        </authorList>
    </citation>
    <scope>NUCLEOTIDE SEQUENCE</scope>
</reference>
<dbReference type="InterPro" id="IPR032350">
    <property type="entry name" value="Nbr1_FW"/>
</dbReference>
<dbReference type="OrthoDB" id="661148at2759"/>
<organism evidence="3 4">
    <name type="scientific">Acanthoscelides obtectus</name>
    <name type="common">Bean weevil</name>
    <name type="synonym">Bruchus obtectus</name>
    <dbReference type="NCBI Taxonomy" id="200917"/>
    <lineage>
        <taxon>Eukaryota</taxon>
        <taxon>Metazoa</taxon>
        <taxon>Ecdysozoa</taxon>
        <taxon>Arthropoda</taxon>
        <taxon>Hexapoda</taxon>
        <taxon>Insecta</taxon>
        <taxon>Pterygota</taxon>
        <taxon>Neoptera</taxon>
        <taxon>Endopterygota</taxon>
        <taxon>Coleoptera</taxon>
        <taxon>Polyphaga</taxon>
        <taxon>Cucujiformia</taxon>
        <taxon>Chrysomeloidea</taxon>
        <taxon>Chrysomelidae</taxon>
        <taxon>Bruchinae</taxon>
        <taxon>Bruchini</taxon>
        <taxon>Acanthoscelides</taxon>
    </lineage>
</organism>
<dbReference type="EMBL" id="CAKOFQ010007763">
    <property type="protein sequence ID" value="CAH2007739.1"/>
    <property type="molecule type" value="Genomic_DNA"/>
</dbReference>
<feature type="region of interest" description="Disordered" evidence="1">
    <location>
        <begin position="494"/>
        <end position="521"/>
    </location>
</feature>
<proteinExistence type="predicted"/>
<gene>
    <name evidence="3" type="ORF">ACAOBT_LOCUS29811</name>
</gene>
<dbReference type="GO" id="GO:0016236">
    <property type="term" value="P:macroautophagy"/>
    <property type="evidence" value="ECO:0007669"/>
    <property type="project" value="TreeGrafter"/>
</dbReference>
<dbReference type="Proteomes" id="UP001152888">
    <property type="component" value="Unassembled WGS sequence"/>
</dbReference>
<dbReference type="PANTHER" id="PTHR20930:SF2">
    <property type="entry name" value="NEXT TO BRCA1 GENE 1 PROTEIN"/>
    <property type="match status" value="1"/>
</dbReference>
<feature type="domain" description="Nbr1 FW" evidence="2">
    <location>
        <begin position="308"/>
        <end position="394"/>
    </location>
</feature>
<feature type="compositionally biased region" description="Polar residues" evidence="1">
    <location>
        <begin position="499"/>
        <end position="514"/>
    </location>
</feature>
<feature type="compositionally biased region" description="Polar residues" evidence="1">
    <location>
        <begin position="565"/>
        <end position="578"/>
    </location>
</feature>
<feature type="region of interest" description="Disordered" evidence="1">
    <location>
        <begin position="252"/>
        <end position="292"/>
    </location>
</feature>
<dbReference type="InterPro" id="IPR013783">
    <property type="entry name" value="Ig-like_fold"/>
</dbReference>
<dbReference type="GO" id="GO:0000407">
    <property type="term" value="C:phagophore assembly site"/>
    <property type="evidence" value="ECO:0007669"/>
    <property type="project" value="TreeGrafter"/>
</dbReference>
<evidence type="ECO:0000313" key="4">
    <source>
        <dbReference type="Proteomes" id="UP001152888"/>
    </source>
</evidence>
<dbReference type="Pfam" id="PF16158">
    <property type="entry name" value="N_BRCA1_IG"/>
    <property type="match status" value="1"/>
</dbReference>
<name>A0A9P0Q227_ACAOB</name>
<keyword evidence="4" id="KW-1185">Reference proteome</keyword>
<dbReference type="PANTHER" id="PTHR20930">
    <property type="entry name" value="OVARIAN CARCINOMA ANTIGEN CA125-RELATED"/>
    <property type="match status" value="1"/>
</dbReference>
<feature type="compositionally biased region" description="Polar residues" evidence="1">
    <location>
        <begin position="798"/>
        <end position="820"/>
    </location>
</feature>
<feature type="compositionally biased region" description="Basic and acidic residues" evidence="1">
    <location>
        <begin position="856"/>
        <end position="868"/>
    </location>
</feature>